<dbReference type="AlphaFoldDB" id="A0A2M7W2R7"/>
<reference evidence="2" key="1">
    <citation type="submission" date="2017-09" db="EMBL/GenBank/DDBJ databases">
        <title>Depth-based differentiation of microbial function through sediment-hosted aquifers and enrichment of novel symbionts in the deep terrestrial subsurface.</title>
        <authorList>
            <person name="Probst A.J."/>
            <person name="Ladd B."/>
            <person name="Jarett J.K."/>
            <person name="Geller-Mcgrath D.E."/>
            <person name="Sieber C.M.K."/>
            <person name="Emerson J.B."/>
            <person name="Anantharaman K."/>
            <person name="Thomas B.C."/>
            <person name="Malmstrom R."/>
            <person name="Stieglmeier M."/>
            <person name="Klingl A."/>
            <person name="Woyke T."/>
            <person name="Ryan C.M."/>
            <person name="Banfield J.F."/>
        </authorList>
    </citation>
    <scope>NUCLEOTIDE SEQUENCE [LARGE SCALE GENOMIC DNA]</scope>
</reference>
<accession>A0A2M7W2R7</accession>
<evidence type="ECO:0000313" key="2">
    <source>
        <dbReference type="Proteomes" id="UP000228952"/>
    </source>
</evidence>
<sequence length="196" mass="21849">MQLTKLKKINAIQLEVKDTTAVWFIDTVMNPEDIADKIPEGADVVLLNRTEPLVDIEQIEAWDLFSQKMKAEKNVIVIFSAGEFRVKEIHLRGSSLDPSVHYVLETPEGTVGFFQTEPSDAFIKQYSPLDVIVGGEMALAGVQLDFEPFYVVLATYTEEYKKKSGLSDVIEAEKVNAKKIEASAREGTVSMSVYAI</sequence>
<organism evidence="1 2">
    <name type="scientific">Candidatus Dojkabacteria bacterium CG_4_10_14_0_2_um_filter_Dojkabacteria_WS6_41_15</name>
    <dbReference type="NCBI Taxonomy" id="2014249"/>
    <lineage>
        <taxon>Bacteria</taxon>
        <taxon>Candidatus Dojkabacteria</taxon>
    </lineage>
</organism>
<comment type="caution">
    <text evidence="1">The sequence shown here is derived from an EMBL/GenBank/DDBJ whole genome shotgun (WGS) entry which is preliminary data.</text>
</comment>
<protein>
    <submittedName>
        <fullName evidence="1">Uncharacterized protein</fullName>
    </submittedName>
</protein>
<evidence type="ECO:0000313" key="1">
    <source>
        <dbReference type="EMBL" id="PJA14805.1"/>
    </source>
</evidence>
<name>A0A2M7W2R7_9BACT</name>
<dbReference type="Proteomes" id="UP000228952">
    <property type="component" value="Unassembled WGS sequence"/>
</dbReference>
<gene>
    <name evidence="1" type="ORF">COX64_01585</name>
</gene>
<proteinExistence type="predicted"/>
<dbReference type="EMBL" id="PFQB01000036">
    <property type="protein sequence ID" value="PJA14805.1"/>
    <property type="molecule type" value="Genomic_DNA"/>
</dbReference>